<name>A0A7R9ZJ45_9STRA</name>
<evidence type="ECO:0000256" key="1">
    <source>
        <dbReference type="SAM" id="MobiDB-lite"/>
    </source>
</evidence>
<accession>A0A7R9ZJ45</accession>
<dbReference type="EMBL" id="HBEF01004640">
    <property type="protein sequence ID" value="CAD8330778.1"/>
    <property type="molecule type" value="Transcribed_RNA"/>
</dbReference>
<dbReference type="AlphaFoldDB" id="A0A7R9ZJ45"/>
<protein>
    <submittedName>
        <fullName evidence="2">Uncharacterized protein</fullName>
    </submittedName>
</protein>
<gene>
    <name evidence="2" type="ORF">CAUS1442_LOCUS2876</name>
</gene>
<feature type="region of interest" description="Disordered" evidence="1">
    <location>
        <begin position="122"/>
        <end position="144"/>
    </location>
</feature>
<reference evidence="2" key="1">
    <citation type="submission" date="2021-01" db="EMBL/GenBank/DDBJ databases">
        <authorList>
            <person name="Corre E."/>
            <person name="Pelletier E."/>
            <person name="Niang G."/>
            <person name="Scheremetjew M."/>
            <person name="Finn R."/>
            <person name="Kale V."/>
            <person name="Holt S."/>
            <person name="Cochrane G."/>
            <person name="Meng A."/>
            <person name="Brown T."/>
            <person name="Cohen L."/>
        </authorList>
    </citation>
    <scope>NUCLEOTIDE SEQUENCE</scope>
    <source>
        <strain evidence="2">CCMP3328</strain>
    </source>
</reference>
<evidence type="ECO:0000313" key="2">
    <source>
        <dbReference type="EMBL" id="CAD8330778.1"/>
    </source>
</evidence>
<feature type="compositionally biased region" description="Polar residues" evidence="1">
    <location>
        <begin position="134"/>
        <end position="144"/>
    </location>
</feature>
<sequence length="144" mass="15404">MGGAFIDCNRLFCHLSNYTKQEICSMTIFNMTSRQDLRHAFDLISKMLSAPPDQAGCSSANSCLLRGAMKNRDDLGLSVALIKGAGGVAKCFCVTLIQNPTSPFDTSQAVPATANMIHEPQPEMQQAKDGVQASLDSQPAYTAG</sequence>
<organism evidence="2">
    <name type="scientific">Craspedostauros australis</name>
    <dbReference type="NCBI Taxonomy" id="1486917"/>
    <lineage>
        <taxon>Eukaryota</taxon>
        <taxon>Sar</taxon>
        <taxon>Stramenopiles</taxon>
        <taxon>Ochrophyta</taxon>
        <taxon>Bacillariophyta</taxon>
        <taxon>Bacillariophyceae</taxon>
        <taxon>Bacillariophycidae</taxon>
        <taxon>Naviculales</taxon>
        <taxon>Naviculaceae</taxon>
        <taxon>Craspedostauros</taxon>
    </lineage>
</organism>
<proteinExistence type="predicted"/>